<reference evidence="3" key="1">
    <citation type="submission" date="2018-05" db="EMBL/GenBank/DDBJ databases">
        <authorList>
            <person name="Datahose"/>
        </authorList>
    </citation>
    <scope>NUCLEOTIDE SEQUENCE</scope>
</reference>
<feature type="compositionally biased region" description="Basic and acidic residues" evidence="1">
    <location>
        <begin position="16"/>
        <end position="35"/>
    </location>
</feature>
<name>A0A3P8PJ76_ASTCA</name>
<proteinExistence type="predicted"/>
<dbReference type="OMA" id="DTHERFP"/>
<dbReference type="GeneTree" id="ENSGT00940000168728"/>
<reference evidence="3" key="2">
    <citation type="submission" date="2025-08" db="UniProtKB">
        <authorList>
            <consortium name="Ensembl"/>
        </authorList>
    </citation>
    <scope>IDENTIFICATION</scope>
</reference>
<keyword evidence="4" id="KW-1185">Reference proteome</keyword>
<sequence length="121" mass="13342">NCGVQVTAAEQPLGKDSLDSLHHDESTDGHEREEFLSLTSDIFPDTHERYPKLSKRLPSIVVEPTDGSEVESGELRWPPDDPSSADAQTERKRTDEQTEDEEQSSEGGAEEASGVEMQDSN</sequence>
<dbReference type="PANTHER" id="PTHR14987:SF3">
    <property type="entry name" value="LBH DOMAIN-CONTAINING PROTEIN 2"/>
    <property type="match status" value="1"/>
</dbReference>
<organism evidence="3 4">
    <name type="scientific">Astatotilapia calliptera</name>
    <name type="common">Eastern happy</name>
    <name type="synonym">Chromis callipterus</name>
    <dbReference type="NCBI Taxonomy" id="8154"/>
    <lineage>
        <taxon>Eukaryota</taxon>
        <taxon>Metazoa</taxon>
        <taxon>Chordata</taxon>
        <taxon>Craniata</taxon>
        <taxon>Vertebrata</taxon>
        <taxon>Euteleostomi</taxon>
        <taxon>Actinopterygii</taxon>
        <taxon>Neopterygii</taxon>
        <taxon>Teleostei</taxon>
        <taxon>Neoteleostei</taxon>
        <taxon>Acanthomorphata</taxon>
        <taxon>Ovalentaria</taxon>
        <taxon>Cichlomorphae</taxon>
        <taxon>Cichliformes</taxon>
        <taxon>Cichlidae</taxon>
        <taxon>African cichlids</taxon>
        <taxon>Pseudocrenilabrinae</taxon>
        <taxon>Haplochromini</taxon>
        <taxon>Astatotilapia</taxon>
    </lineage>
</organism>
<evidence type="ECO:0000313" key="3">
    <source>
        <dbReference type="Ensembl" id="ENSACLP00000017100.2"/>
    </source>
</evidence>
<dbReference type="AlphaFoldDB" id="A0A3P8PJ76"/>
<evidence type="ECO:0000313" key="4">
    <source>
        <dbReference type="Proteomes" id="UP000265100"/>
    </source>
</evidence>
<feature type="compositionally biased region" description="Low complexity" evidence="1">
    <location>
        <begin position="105"/>
        <end position="121"/>
    </location>
</feature>
<dbReference type="Pfam" id="PF15317">
    <property type="entry name" value="Lbh"/>
    <property type="match status" value="1"/>
</dbReference>
<protein>
    <recommendedName>
        <fullName evidence="2">LBH domain-containing protein</fullName>
    </recommendedName>
</protein>
<dbReference type="Ensembl" id="ENSACLT00000017514.2">
    <property type="protein sequence ID" value="ENSACLP00000017100.2"/>
    <property type="gene ID" value="ENSACLG00000011639.2"/>
</dbReference>
<reference evidence="3" key="3">
    <citation type="submission" date="2025-09" db="UniProtKB">
        <authorList>
            <consortium name="Ensembl"/>
        </authorList>
    </citation>
    <scope>IDENTIFICATION</scope>
</reference>
<dbReference type="Bgee" id="ENSACLG00000011639">
    <property type="expression patterns" value="Expressed in brain and 5 other cell types or tissues"/>
</dbReference>
<dbReference type="InterPro" id="IPR042945">
    <property type="entry name" value="LBH_dom_prot"/>
</dbReference>
<evidence type="ECO:0000259" key="2">
    <source>
        <dbReference type="Pfam" id="PF15317"/>
    </source>
</evidence>
<accession>A0A3P8PJ76</accession>
<dbReference type="PANTHER" id="PTHR14987">
    <property type="entry name" value="PROTEIN LBH-RELATED"/>
    <property type="match status" value="1"/>
</dbReference>
<feature type="region of interest" description="Disordered" evidence="1">
    <location>
        <begin position="1"/>
        <end position="121"/>
    </location>
</feature>
<dbReference type="Proteomes" id="UP000265100">
    <property type="component" value="Chromosome 19"/>
</dbReference>
<dbReference type="OrthoDB" id="9421103at2759"/>
<evidence type="ECO:0000256" key="1">
    <source>
        <dbReference type="SAM" id="MobiDB-lite"/>
    </source>
</evidence>
<feature type="domain" description="LBH" evidence="2">
    <location>
        <begin position="19"/>
        <end position="93"/>
    </location>
</feature>
<dbReference type="InterPro" id="IPR038990">
    <property type="entry name" value="LBH_dom"/>
</dbReference>